<dbReference type="Proteomes" id="UP000245379">
    <property type="component" value="Unassembled WGS sequence"/>
</dbReference>
<protein>
    <submittedName>
        <fullName evidence="1">Uncharacterized protein</fullName>
    </submittedName>
</protein>
<comment type="caution">
    <text evidence="1">The sequence shown here is derived from an EMBL/GenBank/DDBJ whole genome shotgun (WGS) entry which is preliminary data.</text>
</comment>
<accession>A0A317ETE5</accession>
<evidence type="ECO:0000313" key="2">
    <source>
        <dbReference type="Proteomes" id="UP000245379"/>
    </source>
</evidence>
<proteinExistence type="predicted"/>
<sequence>MLRGGLSIAIRLNNNGLCSGFIYPKTEIDESVKNQIAFELGSERSAFLGLYSPAFHYKPCCAAGFSLQSGLITMAYARGLSTLKQKSINL</sequence>
<dbReference type="AlphaFoldDB" id="A0A317ETE5"/>
<organism evidence="1 2">
    <name type="scientific">Pedobacter yonginense</name>
    <dbReference type="NCBI Taxonomy" id="651869"/>
    <lineage>
        <taxon>Bacteria</taxon>
        <taxon>Pseudomonadati</taxon>
        <taxon>Bacteroidota</taxon>
        <taxon>Sphingobacteriia</taxon>
        <taxon>Sphingobacteriales</taxon>
        <taxon>Sphingobacteriaceae</taxon>
        <taxon>Pedobacter</taxon>
    </lineage>
</organism>
<reference evidence="1 2" key="1">
    <citation type="submission" date="2018-05" db="EMBL/GenBank/DDBJ databases">
        <title>Pedobacter paludis sp. nov., isolated from wetland soil.</title>
        <authorList>
            <person name="Zhang Y."/>
            <person name="Wang G."/>
        </authorList>
    </citation>
    <scope>NUCLEOTIDE SEQUENCE [LARGE SCALE GENOMIC DNA]</scope>
    <source>
        <strain evidence="1 2">KCTC22721</strain>
    </source>
</reference>
<name>A0A317ETE5_9SPHI</name>
<keyword evidence="2" id="KW-1185">Reference proteome</keyword>
<evidence type="ECO:0000313" key="1">
    <source>
        <dbReference type="EMBL" id="PWS28516.1"/>
    </source>
</evidence>
<gene>
    <name evidence="1" type="ORF">DHW03_01260</name>
</gene>
<dbReference type="EMBL" id="QGNZ01000001">
    <property type="protein sequence ID" value="PWS28516.1"/>
    <property type="molecule type" value="Genomic_DNA"/>
</dbReference>